<name>A0A4V2XXK1_9ACTN</name>
<dbReference type="OrthoDB" id="2559672at2"/>
<gene>
    <name evidence="6" type="ORF">E1212_05215</name>
</gene>
<evidence type="ECO:0000256" key="4">
    <source>
        <dbReference type="SAM" id="MobiDB-lite"/>
    </source>
</evidence>
<dbReference type="SUPFAM" id="SSF46689">
    <property type="entry name" value="Homeodomain-like"/>
    <property type="match status" value="1"/>
</dbReference>
<dbReference type="InterPro" id="IPR050204">
    <property type="entry name" value="AraC_XylS_family_regulators"/>
</dbReference>
<accession>A0A4V2XXK1</accession>
<evidence type="ECO:0000256" key="2">
    <source>
        <dbReference type="ARBA" id="ARBA00023125"/>
    </source>
</evidence>
<dbReference type="SMART" id="SM00342">
    <property type="entry name" value="HTH_ARAC"/>
    <property type="match status" value="1"/>
</dbReference>
<evidence type="ECO:0000313" key="6">
    <source>
        <dbReference type="EMBL" id="TDC53575.1"/>
    </source>
</evidence>
<dbReference type="PANTHER" id="PTHR46796:SF15">
    <property type="entry name" value="BLL1074 PROTEIN"/>
    <property type="match status" value="1"/>
</dbReference>
<dbReference type="AlphaFoldDB" id="A0A4V2XXK1"/>
<keyword evidence="7" id="KW-1185">Reference proteome</keyword>
<evidence type="ECO:0000313" key="7">
    <source>
        <dbReference type="Proteomes" id="UP000295621"/>
    </source>
</evidence>
<evidence type="ECO:0000256" key="3">
    <source>
        <dbReference type="ARBA" id="ARBA00023163"/>
    </source>
</evidence>
<dbReference type="GO" id="GO:0043565">
    <property type="term" value="F:sequence-specific DNA binding"/>
    <property type="evidence" value="ECO:0007669"/>
    <property type="project" value="InterPro"/>
</dbReference>
<dbReference type="Proteomes" id="UP000295621">
    <property type="component" value="Unassembled WGS sequence"/>
</dbReference>
<dbReference type="Pfam" id="PF20240">
    <property type="entry name" value="DUF6597"/>
    <property type="match status" value="1"/>
</dbReference>
<comment type="caution">
    <text evidence="6">The sequence shown here is derived from an EMBL/GenBank/DDBJ whole genome shotgun (WGS) entry which is preliminary data.</text>
</comment>
<protein>
    <submittedName>
        <fullName evidence="6">AraC family transcriptional regulator</fullName>
    </submittedName>
</protein>
<feature type="region of interest" description="Disordered" evidence="4">
    <location>
        <begin position="140"/>
        <end position="191"/>
    </location>
</feature>
<dbReference type="RefSeq" id="WP_131980043.1">
    <property type="nucleotide sequence ID" value="NZ_SMKL01000008.1"/>
</dbReference>
<dbReference type="InterPro" id="IPR046532">
    <property type="entry name" value="DUF6597"/>
</dbReference>
<dbReference type="Gene3D" id="1.10.10.60">
    <property type="entry name" value="Homeodomain-like"/>
    <property type="match status" value="2"/>
</dbReference>
<feature type="domain" description="HTH araC/xylS-type" evidence="5">
    <location>
        <begin position="212"/>
        <end position="312"/>
    </location>
</feature>
<dbReference type="GO" id="GO:0003700">
    <property type="term" value="F:DNA-binding transcription factor activity"/>
    <property type="evidence" value="ECO:0007669"/>
    <property type="project" value="InterPro"/>
</dbReference>
<evidence type="ECO:0000259" key="5">
    <source>
        <dbReference type="PROSITE" id="PS01124"/>
    </source>
</evidence>
<dbReference type="PANTHER" id="PTHR46796">
    <property type="entry name" value="HTH-TYPE TRANSCRIPTIONAL ACTIVATOR RHAS-RELATED"/>
    <property type="match status" value="1"/>
</dbReference>
<keyword evidence="1" id="KW-0805">Transcription regulation</keyword>
<dbReference type="PROSITE" id="PS01124">
    <property type="entry name" value="HTH_ARAC_FAMILY_2"/>
    <property type="match status" value="1"/>
</dbReference>
<dbReference type="EMBL" id="SMKL01000008">
    <property type="protein sequence ID" value="TDC53575.1"/>
    <property type="molecule type" value="Genomic_DNA"/>
</dbReference>
<sequence>MEFQFVARRPAGLERYVESVWFARGRIDYPDERIAPTGSTVAVVVLGDPIRETPADGAGEPLVTATGFLLGPHDRPVVNEPLGETHCVGIVTTPVGCESVFGVRPATIRGRVVELAAAWPAAVPLRSRLLAVASGRPGDVTVDDLLDRPGAHADDSTGHGDRSSEGVEATDHDGSRAGHGGNTAGRRDEPADVLVGTVSATLAAGMRPRDTERCERAVAALEADPARAIGALAADLGVSHGHLDREFTEVVGLGPRTLARILRLRVLLARLDVYAPVPWSALAAELGWFDQSHFIRDFKRHTGVTPSEYVAAQRGSFTPDQAAPGFVPRR</sequence>
<feature type="compositionally biased region" description="Basic and acidic residues" evidence="4">
    <location>
        <begin position="145"/>
        <end position="176"/>
    </location>
</feature>
<dbReference type="Pfam" id="PF12833">
    <property type="entry name" value="HTH_18"/>
    <property type="match status" value="1"/>
</dbReference>
<keyword evidence="2" id="KW-0238">DNA-binding</keyword>
<dbReference type="InterPro" id="IPR009057">
    <property type="entry name" value="Homeodomain-like_sf"/>
</dbReference>
<evidence type="ECO:0000256" key="1">
    <source>
        <dbReference type="ARBA" id="ARBA00023015"/>
    </source>
</evidence>
<organism evidence="6 7">
    <name type="scientific">Jiangella ureilytica</name>
    <dbReference type="NCBI Taxonomy" id="2530374"/>
    <lineage>
        <taxon>Bacteria</taxon>
        <taxon>Bacillati</taxon>
        <taxon>Actinomycetota</taxon>
        <taxon>Actinomycetes</taxon>
        <taxon>Jiangellales</taxon>
        <taxon>Jiangellaceae</taxon>
        <taxon>Jiangella</taxon>
    </lineage>
</organism>
<keyword evidence="3" id="KW-0804">Transcription</keyword>
<proteinExistence type="predicted"/>
<reference evidence="6 7" key="1">
    <citation type="submission" date="2019-02" db="EMBL/GenBank/DDBJ databases">
        <title>Draft genome sequences of novel Actinobacteria.</title>
        <authorList>
            <person name="Sahin N."/>
            <person name="Ay H."/>
            <person name="Saygin H."/>
        </authorList>
    </citation>
    <scope>NUCLEOTIDE SEQUENCE [LARGE SCALE GENOMIC DNA]</scope>
    <source>
        <strain evidence="6 7">KC603</strain>
    </source>
</reference>
<dbReference type="InterPro" id="IPR018060">
    <property type="entry name" value="HTH_AraC"/>
</dbReference>